<gene>
    <name evidence="2" type="ORF">N5A56_007380</name>
</gene>
<evidence type="ECO:0000313" key="2">
    <source>
        <dbReference type="EMBL" id="MDD7914250.1"/>
    </source>
</evidence>
<proteinExistence type="predicted"/>
<evidence type="ECO:0000313" key="3">
    <source>
        <dbReference type="Proteomes" id="UP001151478"/>
    </source>
</evidence>
<dbReference type="Proteomes" id="UP001151478">
    <property type="component" value="Unassembled WGS sequence"/>
</dbReference>
<name>A0ABT5S9J6_9FLAO</name>
<accession>A0ABT5S9J6</accession>
<dbReference type="RefSeq" id="WP_265724873.1">
    <property type="nucleotide sequence ID" value="NZ_JAOSLC020000003.1"/>
</dbReference>
<evidence type="ECO:0008006" key="4">
    <source>
        <dbReference type="Google" id="ProtNLM"/>
    </source>
</evidence>
<feature type="transmembrane region" description="Helical" evidence="1">
    <location>
        <begin position="12"/>
        <end position="29"/>
    </location>
</feature>
<keyword evidence="3" id="KW-1185">Reference proteome</keyword>
<reference evidence="2" key="1">
    <citation type="submission" date="2023-02" db="EMBL/GenBank/DDBJ databases">
        <title>Polaribacter ponticola sp. nov., isolated from seawater.</title>
        <authorList>
            <person name="Baek J.H."/>
            <person name="Kim J.M."/>
            <person name="Choi D.G."/>
            <person name="Jeon C.O."/>
        </authorList>
    </citation>
    <scope>NUCLEOTIDE SEQUENCE</scope>
    <source>
        <strain evidence="2">MSW5</strain>
    </source>
</reference>
<organism evidence="2 3">
    <name type="scientific">Polaribacter ponticola</name>
    <dbReference type="NCBI Taxonomy" id="2978475"/>
    <lineage>
        <taxon>Bacteria</taxon>
        <taxon>Pseudomonadati</taxon>
        <taxon>Bacteroidota</taxon>
        <taxon>Flavobacteriia</taxon>
        <taxon>Flavobacteriales</taxon>
        <taxon>Flavobacteriaceae</taxon>
    </lineage>
</organism>
<keyword evidence="1" id="KW-0812">Transmembrane</keyword>
<sequence>MRTSNINKKRSLLTILLILFIFSPINYFAQNSISFNSNNGRSKISISNNKNDFKIEYEGEITLNETDTDIIDISRGGYIEIKKSSFGKKEKLLYKKKVVS</sequence>
<dbReference type="EMBL" id="JAOSLC020000003">
    <property type="protein sequence ID" value="MDD7914250.1"/>
    <property type="molecule type" value="Genomic_DNA"/>
</dbReference>
<keyword evidence="1" id="KW-1133">Transmembrane helix</keyword>
<comment type="caution">
    <text evidence="2">The sequence shown here is derived from an EMBL/GenBank/DDBJ whole genome shotgun (WGS) entry which is preliminary data.</text>
</comment>
<keyword evidence="1" id="KW-0472">Membrane</keyword>
<protein>
    <recommendedName>
        <fullName evidence="4">Auto-transporter adhesin head GIN domain-containing protein</fullName>
    </recommendedName>
</protein>
<evidence type="ECO:0000256" key="1">
    <source>
        <dbReference type="SAM" id="Phobius"/>
    </source>
</evidence>